<feature type="compositionally biased region" description="Basic and acidic residues" evidence="1">
    <location>
        <begin position="371"/>
        <end position="380"/>
    </location>
</feature>
<name>R0K5R3_ANAPL</name>
<feature type="region of interest" description="Disordered" evidence="1">
    <location>
        <begin position="293"/>
        <end position="380"/>
    </location>
</feature>
<protein>
    <submittedName>
        <fullName evidence="2">Uncharacterized protein</fullName>
    </submittedName>
</protein>
<sequence>MPVLVQISSLHTHRPCARSAPVPNWRNLLKTLGPVLQELWHVDEPVPLPSVQEGARRFVSMLAVNISTAPSHSPSQQQPLPTLNGKLEKGQPTRAWLFRLSCFKARGFGTRHVHTITSNQDTTAELVSLYQLTHTSSWCTHTSLAPSEVTSTCSDHLHGGLSKHNSRPALLGWQGVTHENGNRPWSSPAGAVPIPISTRTDKIGPGAVPIPISTRTDLGCSSWWSQCTSTQPDLRNTYPCSCGLTVQHCIRHAEQMGSAPCIDRDKRGLAESKQAKANLFLRAALAATCTNTVESQAAPARKTGEGRLCPWQHPSPVATHSEVAPAAGGSCSPRPPPHSDSSTSKDEKAIWIETEKPVGTASLPSSFGNKKGSEDVSREAEAAVTINNSYRVKGRDVFTSPSAPDDCGHPRSVWQELPAEGTTQGRDPILPPEPPPSTAANKGLDLNPKQVSGARTGPDRPHLNVGCKESLNL</sequence>
<evidence type="ECO:0000313" key="2">
    <source>
        <dbReference type="EMBL" id="EOB05107.1"/>
    </source>
</evidence>
<evidence type="ECO:0000256" key="1">
    <source>
        <dbReference type="SAM" id="MobiDB-lite"/>
    </source>
</evidence>
<proteinExistence type="predicted"/>
<dbReference type="AlphaFoldDB" id="R0K5R3"/>
<gene>
    <name evidence="2" type="ORF">Anapl_03525</name>
</gene>
<reference evidence="3" key="1">
    <citation type="journal article" date="2013" name="Nat. Genet.">
        <title>The duck genome and transcriptome provide insight into an avian influenza virus reservoir species.</title>
        <authorList>
            <person name="Huang Y."/>
            <person name="Li Y."/>
            <person name="Burt D.W."/>
            <person name="Chen H."/>
            <person name="Zhang Y."/>
            <person name="Qian W."/>
            <person name="Kim H."/>
            <person name="Gan S."/>
            <person name="Zhao Y."/>
            <person name="Li J."/>
            <person name="Yi K."/>
            <person name="Feng H."/>
            <person name="Zhu P."/>
            <person name="Li B."/>
            <person name="Liu Q."/>
            <person name="Fairley S."/>
            <person name="Magor K.E."/>
            <person name="Du Z."/>
            <person name="Hu X."/>
            <person name="Goodman L."/>
            <person name="Tafer H."/>
            <person name="Vignal A."/>
            <person name="Lee T."/>
            <person name="Kim K.W."/>
            <person name="Sheng Z."/>
            <person name="An Y."/>
            <person name="Searle S."/>
            <person name="Herrero J."/>
            <person name="Groenen M.A."/>
            <person name="Crooijmans R.P."/>
            <person name="Faraut T."/>
            <person name="Cai Q."/>
            <person name="Webster R.G."/>
            <person name="Aldridge J.R."/>
            <person name="Warren W.C."/>
            <person name="Bartschat S."/>
            <person name="Kehr S."/>
            <person name="Marz M."/>
            <person name="Stadler P.F."/>
            <person name="Smith J."/>
            <person name="Kraus R.H."/>
            <person name="Zhao Y."/>
            <person name="Ren L."/>
            <person name="Fei J."/>
            <person name="Morisson M."/>
            <person name="Kaiser P."/>
            <person name="Griffin D.K."/>
            <person name="Rao M."/>
            <person name="Pitel F."/>
            <person name="Wang J."/>
            <person name="Li N."/>
        </authorList>
    </citation>
    <scope>NUCLEOTIDE SEQUENCE [LARGE SCALE GENOMIC DNA]</scope>
</reference>
<feature type="region of interest" description="Disordered" evidence="1">
    <location>
        <begin position="395"/>
        <end position="473"/>
    </location>
</feature>
<keyword evidence="3" id="KW-1185">Reference proteome</keyword>
<dbReference type="EMBL" id="KB742714">
    <property type="protein sequence ID" value="EOB05107.1"/>
    <property type="molecule type" value="Genomic_DNA"/>
</dbReference>
<feature type="compositionally biased region" description="Basic and acidic residues" evidence="1">
    <location>
        <begin position="343"/>
        <end position="356"/>
    </location>
</feature>
<dbReference type="Proteomes" id="UP000296049">
    <property type="component" value="Unassembled WGS sequence"/>
</dbReference>
<accession>R0K5R3</accession>
<organism evidence="2 3">
    <name type="scientific">Anas platyrhynchos</name>
    <name type="common">Mallard</name>
    <name type="synonym">Anas boschas</name>
    <dbReference type="NCBI Taxonomy" id="8839"/>
    <lineage>
        <taxon>Eukaryota</taxon>
        <taxon>Metazoa</taxon>
        <taxon>Chordata</taxon>
        <taxon>Craniata</taxon>
        <taxon>Vertebrata</taxon>
        <taxon>Euteleostomi</taxon>
        <taxon>Archelosauria</taxon>
        <taxon>Archosauria</taxon>
        <taxon>Dinosauria</taxon>
        <taxon>Saurischia</taxon>
        <taxon>Theropoda</taxon>
        <taxon>Coelurosauria</taxon>
        <taxon>Aves</taxon>
        <taxon>Neognathae</taxon>
        <taxon>Galloanserae</taxon>
        <taxon>Anseriformes</taxon>
        <taxon>Anatidae</taxon>
        <taxon>Anatinae</taxon>
        <taxon>Anas</taxon>
    </lineage>
</organism>
<evidence type="ECO:0000313" key="3">
    <source>
        <dbReference type="Proteomes" id="UP000296049"/>
    </source>
</evidence>